<organism evidence="3 4">
    <name type="scientific">Smittium simulii</name>
    <dbReference type="NCBI Taxonomy" id="133385"/>
    <lineage>
        <taxon>Eukaryota</taxon>
        <taxon>Fungi</taxon>
        <taxon>Fungi incertae sedis</taxon>
        <taxon>Zoopagomycota</taxon>
        <taxon>Kickxellomycotina</taxon>
        <taxon>Harpellomycetes</taxon>
        <taxon>Harpellales</taxon>
        <taxon>Legeriomycetaceae</taxon>
        <taxon>Smittium</taxon>
    </lineage>
</organism>
<sequence length="1527" mass="174419">MDADIEAGTSCNRMELELVYPELKTHIKHVFKIRNGTYWTARRYAKSGFIKKRFIEECPFCRNIAPETIEHMLIKCSQWQALRADILPRYINIYRAQVATKPPLLPALISMRLVGKLLGEELKLSSTRICKDSTVLCVNTKLVASKLLNAITLLRYLMLNSIRLAQIPPNQCPPGYSLPFRYPESIFDVQRDAKILNKHKNQQKKQLIRKKKSKNKLATKNGTKKDVTGEISDIKKNEQINLDSKNESRDGSFISLEKKPSVNSSSGINLLLNVQMLITNFNAYLLLVKNQAQTLRNSKKTRNNKSVFHHKTKTIIKDMTGELFQKPGNNHLYSAESESIENLVELQISDTNTSANHEKPNTVYSNTSINQNYNNQNYTNSEIPGSYFDFEKNIKSYQNDSDQVYSLNTEKYENKSFGIYKHKKNFSIDAISNIDKSTHNNNVTSHLNSSGFLSLNSAPNVKKTAAETLNFYKNTRYTNASHSNNYSSSSDNYYKKSEFGYCGEDFTTSKIYGFDVKLLAQILSARTNQYSQFFQIGIDDITFLSYTPVESSIISREASAINKYYDKNGIISTNNSNTVDSDSKTKKFNFGGSTTRSNNSSQKSMLDISKPLNIKSQFNGLFADNLESSEMEFGKNSKIENLFSTSGAENKSNDDNLSRNFQSGVHVKKKPRFAFYVVLMMRENCHLTDDVQQKLYHCLLKPLSEAMKCEQENINWVYKESSIMRKIIKAAQREHWGIEKYWEELFKESELAKVLQTVYDNTLSMKCTHLMLNSNIPLSINVPPTPLILRQATNIPTAQAWYYFGAANNYKHSKPSAVKEFAERINSNDLKDAELIPVTYLKSLSDSKKNSDSNISLEAFFGESINSSKASISNKENLYGLGFELKSKESDTKSNDTDSNYSFDLEKSTHGINTFKTDFSNPYEPSSKKLISLVDDIKFLSLDATTVALSNLESDFPVFDSNPTKHINSFINKNEFNSRLSNTNYLENSYRVIGCDVTGSKHNNKFSTDKQSNIDSIIHNYNRLLASSASSNMTVFPLITNSNSLVSTSELFSLDNSLYPTIEPYHALLLLDDAESTLTRIGSDASPSLVRLILNATPTQQLAELHPLIDCSFAQICRLCAHLVYWGEARIICCVSINNIYMNRPKINLKDTIQSYENIFAKMFSNISLKKVLASLHLNQPFKDSLNSITDIFNTDSIMKSDTKVYENAKKTYIDPSNSVNPISDTKSLKIDTNKDNNVEKISNMEKIITTDLQKDENSLKQDNLNIPMLVKYEKEYNDLEFSNLQISNAKTKLADGFNKFKVKNLKNLNLLVGSVNYDQNREFEPVKDNTIHDSKYSEKEDQDDKLYQNILVFLLRNKLVVQKYVWPILLVPLFVKLGLSESKHTKLLKKQFKSSLMFHSHDQVDSFDLTDRYNSSRGIKTNSNNMPGTDYGKGDRAEMSGFMKNYYFSWRPTSGFSFASDTERSYLLKLTADKPQNLVPWFFNMTIYFNGKHHLDEILYREFLTLSQFERFIKPFEDLIIRTCHY</sequence>
<dbReference type="GO" id="GO:0038202">
    <property type="term" value="P:TORC1 signaling"/>
    <property type="evidence" value="ECO:0007669"/>
    <property type="project" value="TreeGrafter"/>
</dbReference>
<dbReference type="GO" id="GO:1990130">
    <property type="term" value="C:GATOR1 complex"/>
    <property type="evidence" value="ECO:0007669"/>
    <property type="project" value="TreeGrafter"/>
</dbReference>
<comment type="similarity">
    <text evidence="1">Belongs to the NPR3 family.</text>
</comment>
<evidence type="ECO:0000313" key="3">
    <source>
        <dbReference type="EMBL" id="PVU86183.1"/>
    </source>
</evidence>
<gene>
    <name evidence="3" type="ORF">BB561_006790</name>
</gene>
<dbReference type="PANTHER" id="PTHR13153:SF5">
    <property type="entry name" value="GATOR COMPLEX PROTEIN NPRL3"/>
    <property type="match status" value="1"/>
</dbReference>
<comment type="caution">
    <text evidence="3">The sequence shown here is derived from an EMBL/GenBank/DDBJ whole genome shotgun (WGS) entry which is preliminary data.</text>
</comment>
<dbReference type="InterPro" id="IPR056603">
    <property type="entry name" value="HTH_NPRL3"/>
</dbReference>
<keyword evidence="4" id="KW-1185">Reference proteome</keyword>
<dbReference type="GO" id="GO:0034198">
    <property type="term" value="P:cellular response to amino acid starvation"/>
    <property type="evidence" value="ECO:0007669"/>
    <property type="project" value="TreeGrafter"/>
</dbReference>
<dbReference type="EMBL" id="MBFR01000712">
    <property type="protein sequence ID" value="PVU86183.1"/>
    <property type="molecule type" value="Genomic_DNA"/>
</dbReference>
<evidence type="ECO:0000256" key="1">
    <source>
        <dbReference type="ARBA" id="ARBA00010546"/>
    </source>
</evidence>
<dbReference type="Proteomes" id="UP000245383">
    <property type="component" value="Unassembled WGS sequence"/>
</dbReference>
<evidence type="ECO:0000313" key="4">
    <source>
        <dbReference type="Proteomes" id="UP000245383"/>
    </source>
</evidence>
<feature type="domain" description="GATOR1 complex protein NPRL3 C-terminal HTH" evidence="2">
    <location>
        <begin position="1462"/>
        <end position="1521"/>
    </location>
</feature>
<dbReference type="InterPro" id="IPR005365">
    <property type="entry name" value="Npr3"/>
</dbReference>
<dbReference type="OrthoDB" id="5553701at2759"/>
<protein>
    <recommendedName>
        <fullName evidence="2">GATOR1 complex protein NPRL3 C-terminal HTH domain-containing protein</fullName>
    </recommendedName>
</protein>
<dbReference type="Pfam" id="PF24064">
    <property type="entry name" value="HTH_NPRL3"/>
    <property type="match status" value="1"/>
</dbReference>
<reference evidence="3 4" key="1">
    <citation type="journal article" date="2018" name="MBio">
        <title>Comparative Genomics Reveals the Core Gene Toolbox for the Fungus-Insect Symbiosis.</title>
        <authorList>
            <person name="Wang Y."/>
            <person name="Stata M."/>
            <person name="Wang W."/>
            <person name="Stajich J.E."/>
            <person name="White M.M."/>
            <person name="Moncalvo J.M."/>
        </authorList>
    </citation>
    <scope>NUCLEOTIDE SEQUENCE [LARGE SCALE GENOMIC DNA]</scope>
    <source>
        <strain evidence="3 4">SWE-8-4</strain>
    </source>
</reference>
<dbReference type="STRING" id="133385.A0A2T9Y1J1"/>
<dbReference type="GO" id="GO:0010508">
    <property type="term" value="P:positive regulation of autophagy"/>
    <property type="evidence" value="ECO:0007669"/>
    <property type="project" value="TreeGrafter"/>
</dbReference>
<dbReference type="Pfam" id="PF03666">
    <property type="entry name" value="NPR3"/>
    <property type="match status" value="2"/>
</dbReference>
<dbReference type="GO" id="GO:1904262">
    <property type="term" value="P:negative regulation of TORC1 signaling"/>
    <property type="evidence" value="ECO:0007669"/>
    <property type="project" value="TreeGrafter"/>
</dbReference>
<evidence type="ECO:0000259" key="2">
    <source>
        <dbReference type="Pfam" id="PF24064"/>
    </source>
</evidence>
<name>A0A2T9Y1J1_9FUNG</name>
<dbReference type="PANTHER" id="PTHR13153">
    <property type="entry name" value="CGTHBA PROTEIN -14 GENE PROTEIN"/>
    <property type="match status" value="1"/>
</dbReference>
<proteinExistence type="inferred from homology"/>
<accession>A0A2T9Y1J1</accession>